<name>A0ABQ7M6T5_BRACM</name>
<dbReference type="Pfam" id="PF13812">
    <property type="entry name" value="PPR_3"/>
    <property type="match status" value="1"/>
</dbReference>
<evidence type="ECO:0000256" key="1">
    <source>
        <dbReference type="ARBA" id="ARBA00007626"/>
    </source>
</evidence>
<dbReference type="Gene3D" id="1.25.40.10">
    <property type="entry name" value="Tetratricopeptide repeat domain"/>
    <property type="match status" value="1"/>
</dbReference>
<evidence type="ECO:0008006" key="6">
    <source>
        <dbReference type="Google" id="ProtNLM"/>
    </source>
</evidence>
<dbReference type="PANTHER" id="PTHR47934:SF28">
    <property type="entry name" value="OS04G0488500 PROTEIN"/>
    <property type="match status" value="1"/>
</dbReference>
<comment type="caution">
    <text evidence="4">The sequence shown here is derived from an EMBL/GenBank/DDBJ whole genome shotgun (WGS) entry which is preliminary data.</text>
</comment>
<sequence>MKMLFDDGRVDEATEVYKEMLRSRVSPNCHTYTVLMEFLVGTGKCGEALDIFFKMQEIGVQPDKAACNILIGRACKSGETSFMARILVYMKENGILLRYPVFLEALETLKATGESDDLLREVNSHITAESLCSNDIVEAEVDGNEKFR</sequence>
<evidence type="ECO:0000313" key="4">
    <source>
        <dbReference type="EMBL" id="KAG5394516.1"/>
    </source>
</evidence>
<reference evidence="4 5" key="1">
    <citation type="submission" date="2021-03" db="EMBL/GenBank/DDBJ databases">
        <authorList>
            <person name="King G.J."/>
            <person name="Bancroft I."/>
            <person name="Baten A."/>
            <person name="Bloomfield J."/>
            <person name="Borpatragohain P."/>
            <person name="He Z."/>
            <person name="Irish N."/>
            <person name="Irwin J."/>
            <person name="Liu K."/>
            <person name="Mauleon R.P."/>
            <person name="Moore J."/>
            <person name="Morris R."/>
            <person name="Ostergaard L."/>
            <person name="Wang B."/>
            <person name="Wells R."/>
        </authorList>
    </citation>
    <scope>NUCLEOTIDE SEQUENCE [LARGE SCALE GENOMIC DNA]</scope>
    <source>
        <strain evidence="4">R-o-18</strain>
        <tissue evidence="4">Leaf</tissue>
    </source>
</reference>
<dbReference type="NCBIfam" id="TIGR00756">
    <property type="entry name" value="PPR"/>
    <property type="match status" value="2"/>
</dbReference>
<protein>
    <recommendedName>
        <fullName evidence="6">Pentacotripeptide-repeat region of PRORP domain-containing protein</fullName>
    </recommendedName>
</protein>
<keyword evidence="5" id="KW-1185">Reference proteome</keyword>
<evidence type="ECO:0000256" key="3">
    <source>
        <dbReference type="PROSITE-ProRule" id="PRU00708"/>
    </source>
</evidence>
<dbReference type="PANTHER" id="PTHR47934">
    <property type="entry name" value="PENTATRICOPEPTIDE REPEAT-CONTAINING PROTEIN PET309, MITOCHONDRIAL"/>
    <property type="match status" value="1"/>
</dbReference>
<dbReference type="InterPro" id="IPR051114">
    <property type="entry name" value="Mito_RNA_Proc_CCM1"/>
</dbReference>
<gene>
    <name evidence="4" type="primary">A06g508590.1_BraROA</name>
    <name evidence="4" type="ORF">IGI04_024479</name>
</gene>
<organism evidence="4 5">
    <name type="scientific">Brassica rapa subsp. trilocularis</name>
    <dbReference type="NCBI Taxonomy" id="1813537"/>
    <lineage>
        <taxon>Eukaryota</taxon>
        <taxon>Viridiplantae</taxon>
        <taxon>Streptophyta</taxon>
        <taxon>Embryophyta</taxon>
        <taxon>Tracheophyta</taxon>
        <taxon>Spermatophyta</taxon>
        <taxon>Magnoliopsida</taxon>
        <taxon>eudicotyledons</taxon>
        <taxon>Gunneridae</taxon>
        <taxon>Pentapetalae</taxon>
        <taxon>rosids</taxon>
        <taxon>malvids</taxon>
        <taxon>Brassicales</taxon>
        <taxon>Brassicaceae</taxon>
        <taxon>Brassiceae</taxon>
        <taxon>Brassica</taxon>
    </lineage>
</organism>
<proteinExistence type="inferred from homology"/>
<evidence type="ECO:0000313" key="5">
    <source>
        <dbReference type="Proteomes" id="UP000823674"/>
    </source>
</evidence>
<accession>A0ABQ7M6T5</accession>
<comment type="similarity">
    <text evidence="1">Belongs to the PPR family. P subfamily.</text>
</comment>
<dbReference type="PROSITE" id="PS51375">
    <property type="entry name" value="PPR"/>
    <property type="match status" value="2"/>
</dbReference>
<dbReference type="Pfam" id="PF13041">
    <property type="entry name" value="PPR_2"/>
    <property type="match status" value="1"/>
</dbReference>
<dbReference type="EMBL" id="JADBGQ010000006">
    <property type="protein sequence ID" value="KAG5394516.1"/>
    <property type="molecule type" value="Genomic_DNA"/>
</dbReference>
<dbReference type="InterPro" id="IPR011990">
    <property type="entry name" value="TPR-like_helical_dom_sf"/>
</dbReference>
<feature type="repeat" description="PPR" evidence="3">
    <location>
        <begin position="28"/>
        <end position="62"/>
    </location>
</feature>
<keyword evidence="2" id="KW-0677">Repeat</keyword>
<dbReference type="InterPro" id="IPR002885">
    <property type="entry name" value="PPR_rpt"/>
</dbReference>
<dbReference type="Proteomes" id="UP000823674">
    <property type="component" value="Chromosome A06"/>
</dbReference>
<feature type="repeat" description="PPR" evidence="3">
    <location>
        <begin position="1"/>
        <end position="27"/>
    </location>
</feature>
<evidence type="ECO:0000256" key="2">
    <source>
        <dbReference type="ARBA" id="ARBA00022737"/>
    </source>
</evidence>